<name>A0AA86SLD3_9FABA</name>
<evidence type="ECO:0000313" key="1">
    <source>
        <dbReference type="EMBL" id="CAJ1964378.1"/>
    </source>
</evidence>
<proteinExistence type="predicted"/>
<gene>
    <name evidence="1" type="ORF">AYBTSS11_LOCUS20280</name>
</gene>
<dbReference type="Proteomes" id="UP001189624">
    <property type="component" value="Chromosome 6"/>
</dbReference>
<protein>
    <submittedName>
        <fullName evidence="1">Uncharacterized protein</fullName>
    </submittedName>
</protein>
<dbReference type="Gramene" id="rna-AYBTSS11_LOCUS20280">
    <property type="protein sequence ID" value="CAJ1964378.1"/>
    <property type="gene ID" value="gene-AYBTSS11_LOCUS20280"/>
</dbReference>
<dbReference type="AlphaFoldDB" id="A0AA86SLD3"/>
<dbReference type="EMBL" id="OY731403">
    <property type="protein sequence ID" value="CAJ1964378.1"/>
    <property type="molecule type" value="Genomic_DNA"/>
</dbReference>
<evidence type="ECO:0000313" key="2">
    <source>
        <dbReference type="Proteomes" id="UP001189624"/>
    </source>
</evidence>
<accession>A0AA86SLD3</accession>
<sequence length="135" mass="15318">MNHGVTNNHWCVEIVRLKYLNNLNVDLTNLKELFPLLRYAVSTIGPREEADASSQRRLFLLPLRRHHDLHVGEVELRYLALLAVVVLFCGLSERGDALHDRSGKVVAPLVGKKLPTEKPGRATSFWFDWKSCGAM</sequence>
<keyword evidence="2" id="KW-1185">Reference proteome</keyword>
<reference evidence="1" key="1">
    <citation type="submission" date="2023-10" db="EMBL/GenBank/DDBJ databases">
        <authorList>
            <person name="Domelevo Entfellner J.-B."/>
        </authorList>
    </citation>
    <scope>NUCLEOTIDE SEQUENCE</scope>
</reference>
<organism evidence="1 2">
    <name type="scientific">Sphenostylis stenocarpa</name>
    <dbReference type="NCBI Taxonomy" id="92480"/>
    <lineage>
        <taxon>Eukaryota</taxon>
        <taxon>Viridiplantae</taxon>
        <taxon>Streptophyta</taxon>
        <taxon>Embryophyta</taxon>
        <taxon>Tracheophyta</taxon>
        <taxon>Spermatophyta</taxon>
        <taxon>Magnoliopsida</taxon>
        <taxon>eudicotyledons</taxon>
        <taxon>Gunneridae</taxon>
        <taxon>Pentapetalae</taxon>
        <taxon>rosids</taxon>
        <taxon>fabids</taxon>
        <taxon>Fabales</taxon>
        <taxon>Fabaceae</taxon>
        <taxon>Papilionoideae</taxon>
        <taxon>50 kb inversion clade</taxon>
        <taxon>NPAAA clade</taxon>
        <taxon>indigoferoid/millettioid clade</taxon>
        <taxon>Phaseoleae</taxon>
        <taxon>Sphenostylis</taxon>
    </lineage>
</organism>